<accession>A0A836XMK1</accession>
<name>A0A836XMK1_VESVU</name>
<keyword evidence="1" id="KW-0812">Transmembrane</keyword>
<evidence type="ECO:0000313" key="2">
    <source>
        <dbReference type="EMBL" id="KAF7408734.1"/>
    </source>
</evidence>
<gene>
    <name evidence="2" type="ORF">HZH66_003271</name>
</gene>
<proteinExistence type="predicted"/>
<keyword evidence="3" id="KW-1185">Reference proteome</keyword>
<protein>
    <submittedName>
        <fullName evidence="2">Uncharacterized protein</fullName>
    </submittedName>
</protein>
<sequence length="67" mass="6625">MGVGGGRKGPNDRSGSYGIWRRLTHREASEAATATATATVAAVAVVVAVVAIVVAMASSSNAVATQP</sequence>
<keyword evidence="1" id="KW-0472">Membrane</keyword>
<evidence type="ECO:0000313" key="3">
    <source>
        <dbReference type="Proteomes" id="UP000614350"/>
    </source>
</evidence>
<dbReference type="Proteomes" id="UP000614350">
    <property type="component" value="Unassembled WGS sequence"/>
</dbReference>
<keyword evidence="1" id="KW-1133">Transmembrane helix</keyword>
<organism evidence="2 3">
    <name type="scientific">Vespula vulgaris</name>
    <name type="common">Yellow jacket</name>
    <name type="synonym">Wasp</name>
    <dbReference type="NCBI Taxonomy" id="7454"/>
    <lineage>
        <taxon>Eukaryota</taxon>
        <taxon>Metazoa</taxon>
        <taxon>Ecdysozoa</taxon>
        <taxon>Arthropoda</taxon>
        <taxon>Hexapoda</taxon>
        <taxon>Insecta</taxon>
        <taxon>Pterygota</taxon>
        <taxon>Neoptera</taxon>
        <taxon>Endopterygota</taxon>
        <taxon>Hymenoptera</taxon>
        <taxon>Apocrita</taxon>
        <taxon>Aculeata</taxon>
        <taxon>Vespoidea</taxon>
        <taxon>Vespidae</taxon>
        <taxon>Vespinae</taxon>
        <taxon>Vespula</taxon>
    </lineage>
</organism>
<feature type="transmembrane region" description="Helical" evidence="1">
    <location>
        <begin position="31"/>
        <end position="57"/>
    </location>
</feature>
<reference evidence="2" key="1">
    <citation type="journal article" date="2020" name="G3 (Bethesda)">
        <title>High-Quality Assemblies for Three Invasive Social Wasps from the &lt;i&gt;Vespula&lt;/i&gt; Genus.</title>
        <authorList>
            <person name="Harrop T.W.R."/>
            <person name="Guhlin J."/>
            <person name="McLaughlin G.M."/>
            <person name="Permina E."/>
            <person name="Stockwell P."/>
            <person name="Gilligan J."/>
            <person name="Le Lec M.F."/>
            <person name="Gruber M.A.M."/>
            <person name="Quinn O."/>
            <person name="Lovegrove M."/>
            <person name="Duncan E.J."/>
            <person name="Remnant E.J."/>
            <person name="Van Eeckhoven J."/>
            <person name="Graham B."/>
            <person name="Knapp R.A."/>
            <person name="Langford K.W."/>
            <person name="Kronenberg Z."/>
            <person name="Press M.O."/>
            <person name="Eacker S.M."/>
            <person name="Wilson-Rankin E.E."/>
            <person name="Purcell J."/>
            <person name="Lester P.J."/>
            <person name="Dearden P.K."/>
        </authorList>
    </citation>
    <scope>NUCLEOTIDE SEQUENCE</scope>
    <source>
        <strain evidence="2">Marl-1</strain>
    </source>
</reference>
<comment type="caution">
    <text evidence="2">The sequence shown here is derived from an EMBL/GenBank/DDBJ whole genome shotgun (WGS) entry which is preliminary data.</text>
</comment>
<evidence type="ECO:0000256" key="1">
    <source>
        <dbReference type="SAM" id="Phobius"/>
    </source>
</evidence>
<dbReference type="AlphaFoldDB" id="A0A836XMK1"/>
<dbReference type="EMBL" id="JACSEA010000002">
    <property type="protein sequence ID" value="KAF7408734.1"/>
    <property type="molecule type" value="Genomic_DNA"/>
</dbReference>